<keyword evidence="2" id="KW-1185">Reference proteome</keyword>
<evidence type="ECO:0008006" key="3">
    <source>
        <dbReference type="Google" id="ProtNLM"/>
    </source>
</evidence>
<protein>
    <recommendedName>
        <fullName evidence="3">DUF2175 domain-containing protein</fullName>
    </recommendedName>
</protein>
<name>A0A9X2WCR5_9GAMM</name>
<evidence type="ECO:0000313" key="1">
    <source>
        <dbReference type="EMBL" id="MCT7357915.1"/>
    </source>
</evidence>
<sequence length="76" mass="8836">MKCEFCHQSALAGKPITVSGIGIAHESCYERHLIEQRVFKTLNLRQLNETELSELHDLVQIEMNARKPVMEEIEIW</sequence>
<reference evidence="1" key="1">
    <citation type="journal article" date="2022" name="Front. Microbiol.">
        <title>Genome-based taxonomic rearrangement of Oceanobacter-related bacteria including the description of Thalassolituus hydrocarbonoclasticus sp. nov. and Thalassolituus pacificus sp. nov. and emended description of the genus Thalassolituus.</title>
        <authorList>
            <person name="Dong C."/>
            <person name="Wei L."/>
            <person name="Wang J."/>
            <person name="Lai Q."/>
            <person name="Huang Z."/>
            <person name="Shao Z."/>
        </authorList>
    </citation>
    <scope>NUCLEOTIDE SEQUENCE</scope>
    <source>
        <strain evidence="1">59MF3M-4</strain>
    </source>
</reference>
<evidence type="ECO:0000313" key="2">
    <source>
        <dbReference type="Proteomes" id="UP001147830"/>
    </source>
</evidence>
<organism evidence="1 2">
    <name type="scientific">Thalassolituus pacificus</name>
    <dbReference type="NCBI Taxonomy" id="2975440"/>
    <lineage>
        <taxon>Bacteria</taxon>
        <taxon>Pseudomonadati</taxon>
        <taxon>Pseudomonadota</taxon>
        <taxon>Gammaproteobacteria</taxon>
        <taxon>Oceanospirillales</taxon>
        <taxon>Oceanospirillaceae</taxon>
        <taxon>Thalassolituus</taxon>
    </lineage>
</organism>
<reference evidence="1" key="2">
    <citation type="submission" date="2022-08" db="EMBL/GenBank/DDBJ databases">
        <authorList>
            <person name="Dong C."/>
        </authorList>
    </citation>
    <scope>NUCLEOTIDE SEQUENCE</scope>
    <source>
        <strain evidence="1">59MF3M-4</strain>
    </source>
</reference>
<dbReference type="RefSeq" id="WP_260974842.1">
    <property type="nucleotide sequence ID" value="NZ_JAOANI010000009.1"/>
</dbReference>
<dbReference type="EMBL" id="JAOANI010000009">
    <property type="protein sequence ID" value="MCT7357915.1"/>
    <property type="molecule type" value="Genomic_DNA"/>
</dbReference>
<gene>
    <name evidence="1" type="ORF">NYR02_02620</name>
</gene>
<comment type="caution">
    <text evidence="1">The sequence shown here is derived from an EMBL/GenBank/DDBJ whole genome shotgun (WGS) entry which is preliminary data.</text>
</comment>
<proteinExistence type="predicted"/>
<dbReference type="Proteomes" id="UP001147830">
    <property type="component" value="Unassembled WGS sequence"/>
</dbReference>
<accession>A0A9X2WCR5</accession>
<dbReference type="AlphaFoldDB" id="A0A9X2WCR5"/>